<evidence type="ECO:0000313" key="2">
    <source>
        <dbReference type="Proteomes" id="UP001054945"/>
    </source>
</evidence>
<dbReference type="AlphaFoldDB" id="A0AAV4W591"/>
<proteinExistence type="predicted"/>
<sequence>MRDGKACSEEHVKAFKPLGALLELICTKLSQVSLSPSNLPSCIFQKLPLFLRFTLFLHLMLRIQLQPIPSDSTPAPTNIKTTESDS</sequence>
<protein>
    <submittedName>
        <fullName evidence="1">Uncharacterized protein</fullName>
    </submittedName>
</protein>
<gene>
    <name evidence="1" type="ORF">CEXT_539661</name>
</gene>
<reference evidence="1 2" key="1">
    <citation type="submission" date="2021-06" db="EMBL/GenBank/DDBJ databases">
        <title>Caerostris extrusa draft genome.</title>
        <authorList>
            <person name="Kono N."/>
            <person name="Arakawa K."/>
        </authorList>
    </citation>
    <scope>NUCLEOTIDE SEQUENCE [LARGE SCALE GENOMIC DNA]</scope>
</reference>
<evidence type="ECO:0000313" key="1">
    <source>
        <dbReference type="EMBL" id="GIY77069.1"/>
    </source>
</evidence>
<name>A0AAV4W591_CAEEX</name>
<accession>A0AAV4W591</accession>
<dbReference type="Proteomes" id="UP001054945">
    <property type="component" value="Unassembled WGS sequence"/>
</dbReference>
<comment type="caution">
    <text evidence="1">The sequence shown here is derived from an EMBL/GenBank/DDBJ whole genome shotgun (WGS) entry which is preliminary data.</text>
</comment>
<dbReference type="EMBL" id="BPLR01015575">
    <property type="protein sequence ID" value="GIY77069.1"/>
    <property type="molecule type" value="Genomic_DNA"/>
</dbReference>
<organism evidence="1 2">
    <name type="scientific">Caerostris extrusa</name>
    <name type="common">Bark spider</name>
    <name type="synonym">Caerostris bankana</name>
    <dbReference type="NCBI Taxonomy" id="172846"/>
    <lineage>
        <taxon>Eukaryota</taxon>
        <taxon>Metazoa</taxon>
        <taxon>Ecdysozoa</taxon>
        <taxon>Arthropoda</taxon>
        <taxon>Chelicerata</taxon>
        <taxon>Arachnida</taxon>
        <taxon>Araneae</taxon>
        <taxon>Araneomorphae</taxon>
        <taxon>Entelegynae</taxon>
        <taxon>Araneoidea</taxon>
        <taxon>Araneidae</taxon>
        <taxon>Caerostris</taxon>
    </lineage>
</organism>
<keyword evidence="2" id="KW-1185">Reference proteome</keyword>